<evidence type="ECO:0000313" key="10">
    <source>
        <dbReference type="EMBL" id="CAD1475121.1"/>
    </source>
</evidence>
<sequence>MLGKGTYGIVYAARDLNTQVRIAVKEIRERNLGDVQPLHEEIKLHSQLRHRNIVQYLGSVSEEGYFKIFMEQVPGGSLSALLRSKWGPLKENESTIAYYTKQILEGLKYLHDQKIVHRDIKGDNVLVNTYSGVVKISDFGMSKRLAGLCPSTETFTGTLQYMAPEVIDKGQRGYGAPVGYYKIHPEIPSELSEKAKNFILRCFEPNPDIRATAAELLEDPFLNEKKKTNRLAAVPDFSRSISVPADRLERLGKSDKSNNNHIVSASPIQTSQSDDSAIGNTPSIETSESDTAGASMTRRSSSGGLLSPEVELGGEQLQSIFAIGQSGHKTGEEQEGFYLLKKDSQRRMTLTRVLTQDEAKICEVWMRGIHQAEGQTVLQMNHLILLMRALRDYIAEQNQEVIVTAIRTLKEELDFDSTAINHLNLAIYLFQTAVNEVLRMHSIKPHWMFALDNLVRNAVQAAITVLSPELGANLLGQERMQSGGQGPEEGSTSGVSTVNSVKSQKTGDSLDNKYWKEYRDQMGALKMENLRLLQELIENQKSYQILLQQVLEEQRAQVNALTRLCENINRRTMRQESGYNSSISGNTVQQPISLIVSNTSSSTTLYNDQALIDWLQNLQIDEMSIER</sequence>
<dbReference type="Gene3D" id="1.10.510.10">
    <property type="entry name" value="Transferase(Phosphotransferase) domain 1"/>
    <property type="match status" value="2"/>
</dbReference>
<feature type="domain" description="Protein kinase" evidence="9">
    <location>
        <begin position="1"/>
        <end position="222"/>
    </location>
</feature>
<protein>
    <recommendedName>
        <fullName evidence="9">Protein kinase domain-containing protein</fullName>
    </recommendedName>
</protein>
<dbReference type="SUPFAM" id="SSF56112">
    <property type="entry name" value="Protein kinase-like (PK-like)"/>
    <property type="match status" value="1"/>
</dbReference>
<evidence type="ECO:0000256" key="7">
    <source>
        <dbReference type="SAM" id="Coils"/>
    </source>
</evidence>
<feature type="compositionally biased region" description="Polar residues" evidence="8">
    <location>
        <begin position="259"/>
        <end position="304"/>
    </location>
</feature>
<dbReference type="InterPro" id="IPR008271">
    <property type="entry name" value="Ser/Thr_kinase_AS"/>
</dbReference>
<dbReference type="SMART" id="SM00220">
    <property type="entry name" value="S_TKc"/>
    <property type="match status" value="1"/>
</dbReference>
<dbReference type="InterPro" id="IPR011009">
    <property type="entry name" value="Kinase-like_dom_sf"/>
</dbReference>
<dbReference type="GO" id="GO:0004674">
    <property type="term" value="F:protein serine/threonine kinase activity"/>
    <property type="evidence" value="ECO:0007669"/>
    <property type="project" value="UniProtKB-KW"/>
</dbReference>
<organism evidence="10 11">
    <name type="scientific">Heterotrigona itama</name>
    <dbReference type="NCBI Taxonomy" id="395501"/>
    <lineage>
        <taxon>Eukaryota</taxon>
        <taxon>Metazoa</taxon>
        <taxon>Ecdysozoa</taxon>
        <taxon>Arthropoda</taxon>
        <taxon>Hexapoda</taxon>
        <taxon>Insecta</taxon>
        <taxon>Pterygota</taxon>
        <taxon>Neoptera</taxon>
        <taxon>Endopterygota</taxon>
        <taxon>Hymenoptera</taxon>
        <taxon>Apocrita</taxon>
        <taxon>Aculeata</taxon>
        <taxon>Apoidea</taxon>
        <taxon>Anthophila</taxon>
        <taxon>Apidae</taxon>
        <taxon>Heterotrigona</taxon>
    </lineage>
</organism>
<comment type="caution">
    <text evidence="10">The sequence shown here is derived from an EMBL/GenBank/DDBJ whole genome shotgun (WGS) entry which is preliminary data.</text>
</comment>
<dbReference type="Gene3D" id="3.30.200.20">
    <property type="entry name" value="Phosphorylase Kinase, domain 1"/>
    <property type="match status" value="1"/>
</dbReference>
<name>A0A6V7H5Q3_9HYME</name>
<reference evidence="10" key="1">
    <citation type="submission" date="2020-07" db="EMBL/GenBank/DDBJ databases">
        <authorList>
            <person name="Nazaruddin N."/>
        </authorList>
    </citation>
    <scope>NUCLEOTIDE SEQUENCE</scope>
</reference>
<dbReference type="AlphaFoldDB" id="A0A6V7H5Q3"/>
<evidence type="ECO:0000256" key="2">
    <source>
        <dbReference type="ARBA" id="ARBA00022679"/>
    </source>
</evidence>
<feature type="region of interest" description="Disordered" evidence="8">
    <location>
        <begin position="479"/>
        <end position="507"/>
    </location>
</feature>
<evidence type="ECO:0000256" key="6">
    <source>
        <dbReference type="PROSITE-ProRule" id="PRU10141"/>
    </source>
</evidence>
<evidence type="ECO:0000256" key="3">
    <source>
        <dbReference type="ARBA" id="ARBA00022741"/>
    </source>
</evidence>
<gene>
    <name evidence="10" type="ORF">MHI_LOCUS521234</name>
</gene>
<dbReference type="Proteomes" id="UP000752696">
    <property type="component" value="Unassembled WGS sequence"/>
</dbReference>
<evidence type="ECO:0000256" key="4">
    <source>
        <dbReference type="ARBA" id="ARBA00022777"/>
    </source>
</evidence>
<feature type="binding site" evidence="6">
    <location>
        <position position="25"/>
    </location>
    <ligand>
        <name>ATP</name>
        <dbReference type="ChEBI" id="CHEBI:30616"/>
    </ligand>
</feature>
<evidence type="ECO:0000256" key="1">
    <source>
        <dbReference type="ARBA" id="ARBA00022527"/>
    </source>
</evidence>
<dbReference type="OrthoDB" id="275301at2759"/>
<feature type="compositionally biased region" description="Low complexity" evidence="8">
    <location>
        <begin position="490"/>
        <end position="503"/>
    </location>
</feature>
<dbReference type="GO" id="GO:0005524">
    <property type="term" value="F:ATP binding"/>
    <property type="evidence" value="ECO:0007669"/>
    <property type="project" value="UniProtKB-UniRule"/>
</dbReference>
<keyword evidence="7" id="KW-0175">Coiled coil</keyword>
<dbReference type="PROSITE" id="PS00108">
    <property type="entry name" value="PROTEIN_KINASE_ST"/>
    <property type="match status" value="1"/>
</dbReference>
<dbReference type="PROSITE" id="PS50011">
    <property type="entry name" value="PROTEIN_KINASE_DOM"/>
    <property type="match status" value="1"/>
</dbReference>
<keyword evidence="2" id="KW-0808">Transferase</keyword>
<keyword evidence="3 6" id="KW-0547">Nucleotide-binding</keyword>
<dbReference type="Pfam" id="PF00069">
    <property type="entry name" value="Pkinase"/>
    <property type="match status" value="1"/>
</dbReference>
<dbReference type="EMBL" id="CAJDYZ010008202">
    <property type="protein sequence ID" value="CAD1475121.1"/>
    <property type="molecule type" value="Genomic_DNA"/>
</dbReference>
<evidence type="ECO:0000259" key="9">
    <source>
        <dbReference type="PROSITE" id="PS50011"/>
    </source>
</evidence>
<dbReference type="PROSITE" id="PS00107">
    <property type="entry name" value="PROTEIN_KINASE_ATP"/>
    <property type="match status" value="1"/>
</dbReference>
<feature type="non-terminal residue" evidence="10">
    <location>
        <position position="1"/>
    </location>
</feature>
<keyword evidence="5 6" id="KW-0067">ATP-binding</keyword>
<feature type="coiled-coil region" evidence="7">
    <location>
        <begin position="533"/>
        <end position="571"/>
    </location>
</feature>
<dbReference type="PANTHER" id="PTHR11584:SF394">
    <property type="entry name" value="APOPTOTIC SIGNAL-REGULATING KINASE 1, ISOFORM C"/>
    <property type="match status" value="1"/>
</dbReference>
<dbReference type="GO" id="GO:0035556">
    <property type="term" value="P:intracellular signal transduction"/>
    <property type="evidence" value="ECO:0007669"/>
    <property type="project" value="UniProtKB-ARBA"/>
</dbReference>
<evidence type="ECO:0000256" key="5">
    <source>
        <dbReference type="ARBA" id="ARBA00022840"/>
    </source>
</evidence>
<feature type="region of interest" description="Disordered" evidence="8">
    <location>
        <begin position="251"/>
        <end position="308"/>
    </location>
</feature>
<keyword evidence="1" id="KW-0723">Serine/threonine-protein kinase</keyword>
<accession>A0A6V7H5Q3</accession>
<dbReference type="InterPro" id="IPR046873">
    <property type="entry name" value="HisK-N-like"/>
</dbReference>
<dbReference type="InterPro" id="IPR017441">
    <property type="entry name" value="Protein_kinase_ATP_BS"/>
</dbReference>
<dbReference type="InterPro" id="IPR000719">
    <property type="entry name" value="Prot_kinase_dom"/>
</dbReference>
<evidence type="ECO:0000313" key="11">
    <source>
        <dbReference type="Proteomes" id="UP000752696"/>
    </source>
</evidence>
<dbReference type="PANTHER" id="PTHR11584">
    <property type="entry name" value="SERINE/THREONINE PROTEIN KINASE"/>
    <property type="match status" value="1"/>
</dbReference>
<proteinExistence type="predicted"/>
<keyword evidence="11" id="KW-1185">Reference proteome</keyword>
<keyword evidence="4" id="KW-0418">Kinase</keyword>
<dbReference type="Pfam" id="PF20302">
    <property type="entry name" value="HisK-N-like"/>
    <property type="match status" value="1"/>
</dbReference>
<evidence type="ECO:0000256" key="8">
    <source>
        <dbReference type="SAM" id="MobiDB-lite"/>
    </source>
</evidence>